<evidence type="ECO:0000256" key="3">
    <source>
        <dbReference type="ARBA" id="ARBA00022676"/>
    </source>
</evidence>
<evidence type="ECO:0000313" key="8">
    <source>
        <dbReference type="Proteomes" id="UP001164726"/>
    </source>
</evidence>
<keyword evidence="8" id="KW-1185">Reference proteome</keyword>
<dbReference type="Gene3D" id="3.40.50.2000">
    <property type="entry name" value="Glycogen Phosphorylase B"/>
    <property type="match status" value="1"/>
</dbReference>
<evidence type="ECO:0000313" key="7">
    <source>
        <dbReference type="EMBL" id="WAA13312.1"/>
    </source>
</evidence>
<dbReference type="GO" id="GO:0016020">
    <property type="term" value="C:membrane"/>
    <property type="evidence" value="ECO:0007669"/>
    <property type="project" value="UniProtKB-SubCell"/>
</dbReference>
<dbReference type="Pfam" id="PF06925">
    <property type="entry name" value="MGDG_synth"/>
    <property type="match status" value="1"/>
</dbReference>
<dbReference type="RefSeq" id="WP_275421469.1">
    <property type="nucleotide sequence ID" value="NZ_CP106877.1"/>
</dbReference>
<comment type="subcellular location">
    <subcellularLocation>
        <location evidence="1">Membrane</location>
    </subcellularLocation>
</comment>
<dbReference type="PANTHER" id="PTHR43025:SF3">
    <property type="entry name" value="MONOGALACTOSYLDIACYLGLYCEROL SYNTHASE 1, CHLOROPLASTIC"/>
    <property type="match status" value="1"/>
</dbReference>
<evidence type="ECO:0000256" key="4">
    <source>
        <dbReference type="ARBA" id="ARBA00022679"/>
    </source>
</evidence>
<dbReference type="Pfam" id="PF04101">
    <property type="entry name" value="Glyco_tran_28_C"/>
    <property type="match status" value="1"/>
</dbReference>
<feature type="domain" description="Glycosyl transferase family 28 C-terminal" evidence="5">
    <location>
        <begin position="202"/>
        <end position="300"/>
    </location>
</feature>
<protein>
    <submittedName>
        <fullName evidence="7">Uncharacterized protein</fullName>
    </submittedName>
</protein>
<accession>A0A9E8M1M7</accession>
<keyword evidence="3" id="KW-0328">Glycosyltransferase</keyword>
<comment type="similarity">
    <text evidence="2">Belongs to the glycosyltransferase 28 family.</text>
</comment>
<dbReference type="Proteomes" id="UP001164726">
    <property type="component" value="Chromosome"/>
</dbReference>
<dbReference type="SUPFAM" id="SSF53756">
    <property type="entry name" value="UDP-Glycosyltransferase/glycogen phosphorylase"/>
    <property type="match status" value="1"/>
</dbReference>
<evidence type="ECO:0000256" key="2">
    <source>
        <dbReference type="ARBA" id="ARBA00006962"/>
    </source>
</evidence>
<dbReference type="InterPro" id="IPR050519">
    <property type="entry name" value="Glycosyltransf_28_UgtP"/>
</dbReference>
<gene>
    <name evidence="7" type="ORF">OE105_04095</name>
</gene>
<feature type="domain" description="Diacylglycerol glucosyltransferase N-terminal" evidence="6">
    <location>
        <begin position="16"/>
        <end position="182"/>
    </location>
</feature>
<sequence>MKKILLLPFLQIPTGHHQAAEAIMAEIQRYNPTFQCEKIDIFSFSYKHLETWSSTVYLRWIHTFPNTYSKIYNHMVISRQVKNEESYFYELFFRKQMEKLIHLKKPDGIVCTHALPSLLLSKLKIAGKIDIPIFNVYTDFFIHKGWGVKGIDGHFVSTENMKKYLIKKGVKEENIFLTGIPIHPEIRKNPVIPEHPKGKGNILLSGGSMGAGKIIHFMKTIKKDDRLHYYILCGRNSKLFHKLLQMNKKHITPIGYIPSRKMMDLIYNQMDLLLTKPGGLTVTEAFIKKIPTFIYYALPGQEEFNLRELKALQLVLDFTHPANQKVLQEKLVEFLQSPSTYSQYFSKLAHYEKKKLPFSPGKLIAHHLIQSSFYK</sequence>
<name>A0A9E8M1M7_9BACI</name>
<evidence type="ECO:0000256" key="1">
    <source>
        <dbReference type="ARBA" id="ARBA00004370"/>
    </source>
</evidence>
<dbReference type="InterPro" id="IPR007235">
    <property type="entry name" value="Glyco_trans_28_C"/>
</dbReference>
<dbReference type="GO" id="GO:0009247">
    <property type="term" value="P:glycolipid biosynthetic process"/>
    <property type="evidence" value="ECO:0007669"/>
    <property type="project" value="InterPro"/>
</dbReference>
<dbReference type="AlphaFoldDB" id="A0A9E8M1M7"/>
<evidence type="ECO:0000259" key="6">
    <source>
        <dbReference type="Pfam" id="PF06925"/>
    </source>
</evidence>
<evidence type="ECO:0000259" key="5">
    <source>
        <dbReference type="Pfam" id="PF04101"/>
    </source>
</evidence>
<dbReference type="EMBL" id="CP106877">
    <property type="protein sequence ID" value="WAA13312.1"/>
    <property type="molecule type" value="Genomic_DNA"/>
</dbReference>
<reference evidence="7" key="1">
    <citation type="submission" date="2022-09" db="EMBL/GenBank/DDBJ databases">
        <title>Complete Genomes of Fervidibacillus albus and Fervidibacillus halotolerans isolated from tidal flat sediments.</title>
        <authorList>
            <person name="Kwon K.K."/>
            <person name="Yang S.-H."/>
            <person name="Park M.J."/>
            <person name="Oh H.-M."/>
        </authorList>
    </citation>
    <scope>NUCLEOTIDE SEQUENCE</scope>
    <source>
        <strain evidence="7">MEBiC13594</strain>
    </source>
</reference>
<keyword evidence="4" id="KW-0808">Transferase</keyword>
<dbReference type="InterPro" id="IPR009695">
    <property type="entry name" value="Diacylglyc_glucosyltr_N"/>
</dbReference>
<dbReference type="GO" id="GO:0016758">
    <property type="term" value="F:hexosyltransferase activity"/>
    <property type="evidence" value="ECO:0007669"/>
    <property type="project" value="InterPro"/>
</dbReference>
<dbReference type="PANTHER" id="PTHR43025">
    <property type="entry name" value="MONOGALACTOSYLDIACYLGLYCEROL SYNTHASE"/>
    <property type="match status" value="1"/>
</dbReference>
<proteinExistence type="inferred from homology"/>
<organism evidence="7 8">
    <name type="scientific">Fervidibacillus halotolerans</name>
    <dbReference type="NCBI Taxonomy" id="2980027"/>
    <lineage>
        <taxon>Bacteria</taxon>
        <taxon>Bacillati</taxon>
        <taxon>Bacillota</taxon>
        <taxon>Bacilli</taxon>
        <taxon>Bacillales</taxon>
        <taxon>Bacillaceae</taxon>
        <taxon>Fervidibacillus</taxon>
    </lineage>
</organism>
<dbReference type="KEGG" id="fhl:OE105_04095"/>